<evidence type="ECO:0000313" key="2">
    <source>
        <dbReference type="EMBL" id="ORZ38424.1"/>
    </source>
</evidence>
<protein>
    <submittedName>
        <fullName evidence="2">Uncharacterized protein</fullName>
    </submittedName>
</protein>
<comment type="caution">
    <text evidence="2">The sequence shown here is derived from an EMBL/GenBank/DDBJ whole genome shotgun (WGS) entry which is preliminary data.</text>
</comment>
<feature type="compositionally biased region" description="Polar residues" evidence="1">
    <location>
        <begin position="16"/>
        <end position="26"/>
    </location>
</feature>
<dbReference type="AlphaFoldDB" id="A0A1Y2HWU3"/>
<gene>
    <name evidence="2" type="ORF">BCR44DRAFT_1458853</name>
</gene>
<dbReference type="Proteomes" id="UP000193411">
    <property type="component" value="Unassembled WGS sequence"/>
</dbReference>
<dbReference type="EMBL" id="MCFL01000008">
    <property type="protein sequence ID" value="ORZ38424.1"/>
    <property type="molecule type" value="Genomic_DNA"/>
</dbReference>
<evidence type="ECO:0000256" key="1">
    <source>
        <dbReference type="SAM" id="MobiDB-lite"/>
    </source>
</evidence>
<keyword evidence="3" id="KW-1185">Reference proteome</keyword>
<evidence type="ECO:0000313" key="3">
    <source>
        <dbReference type="Proteomes" id="UP000193411"/>
    </source>
</evidence>
<name>A0A1Y2HWU3_9FUNG</name>
<proteinExistence type="predicted"/>
<reference evidence="2 3" key="1">
    <citation type="submission" date="2016-07" db="EMBL/GenBank/DDBJ databases">
        <title>Pervasive Adenine N6-methylation of Active Genes in Fungi.</title>
        <authorList>
            <consortium name="DOE Joint Genome Institute"/>
            <person name="Mondo S.J."/>
            <person name="Dannebaum R.O."/>
            <person name="Kuo R.C."/>
            <person name="Labutti K."/>
            <person name="Haridas S."/>
            <person name="Kuo A."/>
            <person name="Salamov A."/>
            <person name="Ahrendt S.R."/>
            <person name="Lipzen A."/>
            <person name="Sullivan W."/>
            <person name="Andreopoulos W.B."/>
            <person name="Clum A."/>
            <person name="Lindquist E."/>
            <person name="Daum C."/>
            <person name="Ramamoorthy G.K."/>
            <person name="Gryganskyi A."/>
            <person name="Culley D."/>
            <person name="Magnuson J.K."/>
            <person name="James T.Y."/>
            <person name="O'Malley M.A."/>
            <person name="Stajich J.E."/>
            <person name="Spatafora J.W."/>
            <person name="Visel A."/>
            <person name="Grigoriev I.V."/>
        </authorList>
    </citation>
    <scope>NUCLEOTIDE SEQUENCE [LARGE SCALE GENOMIC DNA]</scope>
    <source>
        <strain evidence="2 3">PL171</strain>
    </source>
</reference>
<accession>A0A1Y2HWU3</accession>
<feature type="region of interest" description="Disordered" evidence="1">
    <location>
        <begin position="1"/>
        <end position="31"/>
    </location>
</feature>
<sequence>MADNADQATLPPHHGMQQQPASQEGNLQPPPTFLSLQQLETLFSFEQWDTLSASQQVFPAPATPEPQEPALSPILPLSYRSEVRDVCNRGMVLEATFPMAPNPDEVVIFVCLNPRVAFVRAITGSTYALDEISDDVTPFRFAALRWMRDIMVCLAIEFGKKSASQLSTLPTSANLMALLANTRFKLATAESAKGLHAVLAILAERGDVFSALAPFETWLTNTCPRRPSSPKTTCSTALHKSRLPSPSPLCHDLGSAESHVVWKRTRFRRHVMVLGFHPSFAAPV</sequence>
<organism evidence="2 3">
    <name type="scientific">Catenaria anguillulae PL171</name>
    <dbReference type="NCBI Taxonomy" id="765915"/>
    <lineage>
        <taxon>Eukaryota</taxon>
        <taxon>Fungi</taxon>
        <taxon>Fungi incertae sedis</taxon>
        <taxon>Blastocladiomycota</taxon>
        <taxon>Blastocladiomycetes</taxon>
        <taxon>Blastocladiales</taxon>
        <taxon>Catenariaceae</taxon>
        <taxon>Catenaria</taxon>
    </lineage>
</organism>